<dbReference type="GO" id="GO:0043531">
    <property type="term" value="F:ADP binding"/>
    <property type="evidence" value="ECO:0007669"/>
    <property type="project" value="InterPro"/>
</dbReference>
<dbReference type="AlphaFoldDB" id="A0A9W4XFV1"/>
<dbReference type="SUPFAM" id="SSF52540">
    <property type="entry name" value="P-loop containing nucleoside triphosphate hydrolases"/>
    <property type="match status" value="1"/>
</dbReference>
<dbReference type="InterPro" id="IPR027417">
    <property type="entry name" value="P-loop_NTPase"/>
</dbReference>
<comment type="caution">
    <text evidence="2">The sequence shown here is derived from an EMBL/GenBank/DDBJ whole genome shotgun (WGS) entry which is preliminary data.</text>
</comment>
<name>A0A9W4XFV1_9PLEO</name>
<evidence type="ECO:0000313" key="2">
    <source>
        <dbReference type="EMBL" id="CAI6226601.1"/>
    </source>
</evidence>
<dbReference type="SMART" id="SM00382">
    <property type="entry name" value="AAA"/>
    <property type="match status" value="1"/>
</dbReference>
<dbReference type="PANTHER" id="PTHR10622">
    <property type="entry name" value="HET DOMAIN-CONTAINING PROTEIN"/>
    <property type="match status" value="1"/>
</dbReference>
<dbReference type="Pfam" id="PF06985">
    <property type="entry name" value="HET"/>
    <property type="match status" value="1"/>
</dbReference>
<dbReference type="PANTHER" id="PTHR10622:SF11">
    <property type="entry name" value="HET-DOMAIN-CONTAINING PROTEIN"/>
    <property type="match status" value="1"/>
</dbReference>
<feature type="domain" description="AAA+ ATPase" evidence="1">
    <location>
        <begin position="273"/>
        <end position="419"/>
    </location>
</feature>
<gene>
    <name evidence="2" type="ORF">PDIGIT_LOCUS49</name>
</gene>
<dbReference type="InterPro" id="IPR049945">
    <property type="entry name" value="AAA_22"/>
</dbReference>
<accession>A0A9W4XFV1</accession>
<sequence length="623" mass="71116">MRLLHFDQVGRLLLTDFSGKTTPPYAILSHRWGDSEILFIDIANGTYREKEGYRKIEFCAKQAAKDHLQYFWIDTCCIDKWNLNELSKSINSMFLWYKNAEKCYVFLPDVSVPTASEAVPQSAWESFRTSAWFTRGWTLQELIAPGSVEFFSLEGQLLGDKQSLEQLLHAITRLPIQALQKFAPDDFTISERMGWADGRTTTEDEDIVYCLFGILNVSMSASYGEGRDKACIRLQGEMGNGAPFVIPFSQNENFVGQELHLADLEAMIFEDKQTTRIAIVGPGGTGKSQLALEFAYRTRKRNKNCSVFWIDASSKDGVHQSYTSIAQKLDIPGWNDEKANIMQIVKLHLSRRDAGQSLLIFDNADSVILGSTGMSIERNITLIDYLPRSDLCFILFTTTSRDAAKRLTSQETIEIRKMEHVTAQIMLEQYLNTPMAKTEKLEAKRLLKNLSHLPLAIVQAAAFINTRNITLHDYQSQLAKQQQRTLKFSSAVPEDTLQQYDIESPVAMTLHLSINQIRRESPLAARYLFLAACVNRKDILLDFLEAPSSREREDAIRIINSYKLVTRRPAESAMDLHRLVHDALRGWLWKQGILDEWTQTAIVRLSNVFPDDDYFPVPKRVRR</sequence>
<dbReference type="Proteomes" id="UP001152607">
    <property type="component" value="Unassembled WGS sequence"/>
</dbReference>
<reference evidence="2" key="1">
    <citation type="submission" date="2023-01" db="EMBL/GenBank/DDBJ databases">
        <authorList>
            <person name="Van Ghelder C."/>
            <person name="Rancurel C."/>
        </authorList>
    </citation>
    <scope>NUCLEOTIDE SEQUENCE</scope>
    <source>
        <strain evidence="2">CNCM I-4278</strain>
    </source>
</reference>
<organism evidence="2 3">
    <name type="scientific">Periconia digitata</name>
    <dbReference type="NCBI Taxonomy" id="1303443"/>
    <lineage>
        <taxon>Eukaryota</taxon>
        <taxon>Fungi</taxon>
        <taxon>Dikarya</taxon>
        <taxon>Ascomycota</taxon>
        <taxon>Pezizomycotina</taxon>
        <taxon>Dothideomycetes</taxon>
        <taxon>Pleosporomycetidae</taxon>
        <taxon>Pleosporales</taxon>
        <taxon>Massarineae</taxon>
        <taxon>Periconiaceae</taxon>
        <taxon>Periconia</taxon>
    </lineage>
</organism>
<dbReference type="InterPro" id="IPR010730">
    <property type="entry name" value="HET"/>
</dbReference>
<evidence type="ECO:0000313" key="3">
    <source>
        <dbReference type="Proteomes" id="UP001152607"/>
    </source>
</evidence>
<dbReference type="EMBL" id="CAOQHR010000001">
    <property type="protein sequence ID" value="CAI6226601.1"/>
    <property type="molecule type" value="Genomic_DNA"/>
</dbReference>
<dbReference type="Gene3D" id="3.40.50.300">
    <property type="entry name" value="P-loop containing nucleotide triphosphate hydrolases"/>
    <property type="match status" value="1"/>
</dbReference>
<keyword evidence="3" id="KW-1185">Reference proteome</keyword>
<dbReference type="Pfam" id="PF13401">
    <property type="entry name" value="AAA_22"/>
    <property type="match status" value="1"/>
</dbReference>
<dbReference type="OrthoDB" id="5986190at2759"/>
<evidence type="ECO:0000259" key="1">
    <source>
        <dbReference type="SMART" id="SM00382"/>
    </source>
</evidence>
<dbReference type="InterPro" id="IPR003593">
    <property type="entry name" value="AAA+_ATPase"/>
</dbReference>
<proteinExistence type="predicted"/>
<protein>
    <recommendedName>
        <fullName evidence="1">AAA+ ATPase domain-containing protein</fullName>
    </recommendedName>
</protein>